<reference evidence="2 3" key="1">
    <citation type="submission" date="2024-06" db="EMBL/GenBank/DDBJ databases">
        <title>Complete genome of Phlyctema vagabunda strain 19-DSS-EL-015.</title>
        <authorList>
            <person name="Fiorenzani C."/>
        </authorList>
    </citation>
    <scope>NUCLEOTIDE SEQUENCE [LARGE SCALE GENOMIC DNA]</scope>
    <source>
        <strain evidence="2 3">19-DSS-EL-015</strain>
    </source>
</reference>
<gene>
    <name evidence="2" type="ORF">PVAG01_09442</name>
</gene>
<evidence type="ECO:0000313" key="2">
    <source>
        <dbReference type="EMBL" id="KAL3419220.1"/>
    </source>
</evidence>
<accession>A0ABR4P7D8</accession>
<name>A0ABR4P7D8_9HELO</name>
<evidence type="ECO:0000256" key="1">
    <source>
        <dbReference type="SAM" id="SignalP"/>
    </source>
</evidence>
<feature type="signal peptide" evidence="1">
    <location>
        <begin position="1"/>
        <end position="20"/>
    </location>
</feature>
<organism evidence="2 3">
    <name type="scientific">Phlyctema vagabunda</name>
    <dbReference type="NCBI Taxonomy" id="108571"/>
    <lineage>
        <taxon>Eukaryota</taxon>
        <taxon>Fungi</taxon>
        <taxon>Dikarya</taxon>
        <taxon>Ascomycota</taxon>
        <taxon>Pezizomycotina</taxon>
        <taxon>Leotiomycetes</taxon>
        <taxon>Helotiales</taxon>
        <taxon>Dermateaceae</taxon>
        <taxon>Phlyctema</taxon>
    </lineage>
</organism>
<sequence length="305" mass="32383">MNYLQRNIWFLLYAPALIAAQSAGDNGYFGYSLTSTGDEVSTTYETASTPANVSTTVPEPDVFLNASLHVGEISIVVEELSAKLNLDAQVLQLLQFNAGVDVSIERVSLKIEEVNAEVMLEVRLANLLTMISDVLESLDLNPVLATLGQDLVDIVGTVTDAVTPSASPTTTASSNSSLAGRAATGDFVLTKNILYSVNNYSGNTHTNRVLAQNGDIVDESLDNQGVVLNTKVVGSFLTDMVFTGYDIEAVRAGEKVRELEYTYNPFVGLEVVSAIYLDDDGTVVATRVLSETGGGGSSSIEGYSG</sequence>
<keyword evidence="1" id="KW-0732">Signal</keyword>
<dbReference type="Proteomes" id="UP001629113">
    <property type="component" value="Unassembled WGS sequence"/>
</dbReference>
<evidence type="ECO:0000313" key="3">
    <source>
        <dbReference type="Proteomes" id="UP001629113"/>
    </source>
</evidence>
<dbReference type="EMBL" id="JBFCZG010000008">
    <property type="protein sequence ID" value="KAL3419220.1"/>
    <property type="molecule type" value="Genomic_DNA"/>
</dbReference>
<feature type="chain" id="PRO_5047208610" evidence="1">
    <location>
        <begin position="21"/>
        <end position="305"/>
    </location>
</feature>
<proteinExistence type="predicted"/>
<comment type="caution">
    <text evidence="2">The sequence shown here is derived from an EMBL/GenBank/DDBJ whole genome shotgun (WGS) entry which is preliminary data.</text>
</comment>
<protein>
    <submittedName>
        <fullName evidence="2">Uncharacterized protein</fullName>
    </submittedName>
</protein>
<keyword evidence="3" id="KW-1185">Reference proteome</keyword>